<dbReference type="Pfam" id="PF06869">
    <property type="entry name" value="DUF1258"/>
    <property type="match status" value="1"/>
</dbReference>
<dbReference type="InterPro" id="IPR009667">
    <property type="entry name" value="DUF1258"/>
</dbReference>
<organism evidence="1 2">
    <name type="scientific">Frankliniella occidentalis</name>
    <name type="common">Western flower thrips</name>
    <name type="synonym">Euthrips occidentalis</name>
    <dbReference type="NCBI Taxonomy" id="133901"/>
    <lineage>
        <taxon>Eukaryota</taxon>
        <taxon>Metazoa</taxon>
        <taxon>Ecdysozoa</taxon>
        <taxon>Arthropoda</taxon>
        <taxon>Hexapoda</taxon>
        <taxon>Insecta</taxon>
        <taxon>Pterygota</taxon>
        <taxon>Neoptera</taxon>
        <taxon>Paraneoptera</taxon>
        <taxon>Thysanoptera</taxon>
        <taxon>Terebrantia</taxon>
        <taxon>Thripoidea</taxon>
        <taxon>Thripidae</taxon>
        <taxon>Frankliniella</taxon>
    </lineage>
</organism>
<dbReference type="RefSeq" id="XP_052130359.1">
    <property type="nucleotide sequence ID" value="XM_052274399.1"/>
</dbReference>
<sequence>MENANAHDPPPDLPGTHKNSLEDKLYEGCQLSLYDSMVSILAFSQSVHMSGTDFCKLLDLLHVLLPKSCKLPNSKHKFFKHFKSDDTEMQLVHYCNICWKYRKDMHDVCNCKGSRIKYFIKCSIESQLRKMFERPGFVEKLRHRHSRMKFDRYNIEDTYDSTVYKSGAEKFLVNDLCVSLTWYADGVSLYECSSYSLWPFVFVINELPLSERFKPENFILGGLWGDGEKPRSNTFLLPMYEELSKLKKGFNVKLHQ</sequence>
<protein>
    <submittedName>
        <fullName evidence="2">Uncharacterized protein LOC127751235 isoform X2</fullName>
    </submittedName>
</protein>
<dbReference type="GeneID" id="127751235"/>
<accession>A0A9C6X768</accession>
<evidence type="ECO:0000313" key="2">
    <source>
        <dbReference type="RefSeq" id="XP_052130359.1"/>
    </source>
</evidence>
<dbReference type="Proteomes" id="UP000504606">
    <property type="component" value="Unplaced"/>
</dbReference>
<proteinExistence type="predicted"/>
<reference evidence="2" key="1">
    <citation type="submission" date="2025-08" db="UniProtKB">
        <authorList>
            <consortium name="RefSeq"/>
        </authorList>
    </citation>
    <scope>IDENTIFICATION</scope>
    <source>
        <tissue evidence="2">Whole organism</tissue>
    </source>
</reference>
<keyword evidence="1" id="KW-1185">Reference proteome</keyword>
<evidence type="ECO:0000313" key="1">
    <source>
        <dbReference type="Proteomes" id="UP000504606"/>
    </source>
</evidence>
<gene>
    <name evidence="2" type="primary">LOC127751235</name>
</gene>
<name>A0A9C6X768_FRAOC</name>
<dbReference type="AlphaFoldDB" id="A0A9C6X768"/>